<feature type="chain" id="PRO_5042089898" description="IGFBP N-terminal domain-containing protein" evidence="6">
    <location>
        <begin position="21"/>
        <end position="405"/>
    </location>
</feature>
<dbReference type="InterPro" id="IPR011390">
    <property type="entry name" value="IGFBP_rP_mac25"/>
</dbReference>
<dbReference type="SMART" id="SM00121">
    <property type="entry name" value="IB"/>
    <property type="match status" value="1"/>
</dbReference>
<keyword evidence="4" id="KW-1015">Disulfide bond</keyword>
<evidence type="ECO:0000313" key="8">
    <source>
        <dbReference type="EMBL" id="KAK3875873.1"/>
    </source>
</evidence>
<proteinExistence type="predicted"/>
<dbReference type="Pfam" id="PF00219">
    <property type="entry name" value="IGFBP"/>
    <property type="match status" value="1"/>
</dbReference>
<dbReference type="GO" id="GO:0005520">
    <property type="term" value="F:insulin-like growth factor binding"/>
    <property type="evidence" value="ECO:0007669"/>
    <property type="project" value="InterPro"/>
</dbReference>
<gene>
    <name evidence="8" type="ORF">Pcinc_019279</name>
</gene>
<keyword evidence="2" id="KW-0964">Secreted</keyword>
<name>A0AAE1KLF2_PETCI</name>
<evidence type="ECO:0000259" key="7">
    <source>
        <dbReference type="PROSITE" id="PS51323"/>
    </source>
</evidence>
<accession>A0AAE1KLF2</accession>
<dbReference type="Proteomes" id="UP001286313">
    <property type="component" value="Unassembled WGS sequence"/>
</dbReference>
<reference evidence="8" key="1">
    <citation type="submission" date="2023-10" db="EMBL/GenBank/DDBJ databases">
        <title>Genome assemblies of two species of porcelain crab, Petrolisthes cinctipes and Petrolisthes manimaculis (Anomura: Porcellanidae).</title>
        <authorList>
            <person name="Angst P."/>
        </authorList>
    </citation>
    <scope>NUCLEOTIDE SEQUENCE</scope>
    <source>
        <strain evidence="8">PB745_01</strain>
        <tissue evidence="8">Gill</tissue>
    </source>
</reference>
<dbReference type="SUPFAM" id="SSF57184">
    <property type="entry name" value="Growth factor receptor domain"/>
    <property type="match status" value="1"/>
</dbReference>
<evidence type="ECO:0000256" key="3">
    <source>
        <dbReference type="ARBA" id="ARBA00022729"/>
    </source>
</evidence>
<dbReference type="AlphaFoldDB" id="A0AAE1KLF2"/>
<evidence type="ECO:0000256" key="2">
    <source>
        <dbReference type="ARBA" id="ARBA00022525"/>
    </source>
</evidence>
<sequence>MRTLATLIICFVSAVCRVWGLSCLPCREVTCEMPAEVSRCSWGLVLDMCGCCYVCGKGPGESCGGQWAWHGRCGRGLDCRRPSDINEARGGGKRRRVEAGGNDIATPLQRFYCKLTHSLSPTEGCLDPPGNNDVAALIVAGLEAARDKFSTGMPNLGIPPIPYDLGNANGFMDVIMSEVDQAILNQGLDPAPLPDTTLSLGQVSDNKVNIVPGELAGCPKLKELDLKGNPLSDRRFKKLVESERCIPRQVLDYIKQHCPLVKGDEGKKGKKGKGGKGKQKEKDEISCDTTDILVEVTSGTSLTKAKEVMNALVFMTHKLKLNNNNNINNTASTLKEEVAEGKQDLKEEVAEGKQDLKVERNRVILKVEQVKVEEEETGQLRVLYPSRVDLTNHSDNIRVVMPGKY</sequence>
<dbReference type="InterPro" id="IPR009030">
    <property type="entry name" value="Growth_fac_rcpt_cys_sf"/>
</dbReference>
<comment type="subcellular location">
    <subcellularLocation>
        <location evidence="1">Secreted</location>
    </subcellularLocation>
</comment>
<dbReference type="InterPro" id="IPR000867">
    <property type="entry name" value="IGFBP-like"/>
</dbReference>
<dbReference type="Gene3D" id="4.10.40.20">
    <property type="match status" value="1"/>
</dbReference>
<protein>
    <recommendedName>
        <fullName evidence="7">IGFBP N-terminal domain-containing protein</fullName>
    </recommendedName>
</protein>
<dbReference type="EMBL" id="JAWQEG010001905">
    <property type="protein sequence ID" value="KAK3875873.1"/>
    <property type="molecule type" value="Genomic_DNA"/>
</dbReference>
<feature type="signal peptide" evidence="6">
    <location>
        <begin position="1"/>
        <end position="20"/>
    </location>
</feature>
<comment type="caution">
    <text evidence="8">The sequence shown here is derived from an EMBL/GenBank/DDBJ whole genome shotgun (WGS) entry which is preliminary data.</text>
</comment>
<dbReference type="GO" id="GO:0001558">
    <property type="term" value="P:regulation of cell growth"/>
    <property type="evidence" value="ECO:0007669"/>
    <property type="project" value="InterPro"/>
</dbReference>
<evidence type="ECO:0000256" key="4">
    <source>
        <dbReference type="ARBA" id="ARBA00023157"/>
    </source>
</evidence>
<evidence type="ECO:0000256" key="5">
    <source>
        <dbReference type="SAM" id="Coils"/>
    </source>
</evidence>
<dbReference type="PANTHER" id="PTHR14186:SF20">
    <property type="entry name" value="CYSTEINE-RICH MOTOR NEURON 1 PROTEIN-LIKE"/>
    <property type="match status" value="1"/>
</dbReference>
<dbReference type="PANTHER" id="PTHR14186">
    <property type="entry name" value="INSULIN-LIKE GROWTH FACTOR BINDING PROTEIN-RELATED"/>
    <property type="match status" value="1"/>
</dbReference>
<keyword evidence="5" id="KW-0175">Coiled coil</keyword>
<evidence type="ECO:0000256" key="1">
    <source>
        <dbReference type="ARBA" id="ARBA00004613"/>
    </source>
</evidence>
<feature type="coiled-coil region" evidence="5">
    <location>
        <begin position="324"/>
        <end position="362"/>
    </location>
</feature>
<feature type="domain" description="IGFBP N-terminal" evidence="7">
    <location>
        <begin position="19"/>
        <end position="93"/>
    </location>
</feature>
<organism evidence="8 9">
    <name type="scientific">Petrolisthes cinctipes</name>
    <name type="common">Flat porcelain crab</name>
    <dbReference type="NCBI Taxonomy" id="88211"/>
    <lineage>
        <taxon>Eukaryota</taxon>
        <taxon>Metazoa</taxon>
        <taxon>Ecdysozoa</taxon>
        <taxon>Arthropoda</taxon>
        <taxon>Crustacea</taxon>
        <taxon>Multicrustacea</taxon>
        <taxon>Malacostraca</taxon>
        <taxon>Eumalacostraca</taxon>
        <taxon>Eucarida</taxon>
        <taxon>Decapoda</taxon>
        <taxon>Pleocyemata</taxon>
        <taxon>Anomura</taxon>
        <taxon>Galatheoidea</taxon>
        <taxon>Porcellanidae</taxon>
        <taxon>Petrolisthes</taxon>
    </lineage>
</organism>
<evidence type="ECO:0000256" key="6">
    <source>
        <dbReference type="SAM" id="SignalP"/>
    </source>
</evidence>
<dbReference type="GO" id="GO:0005576">
    <property type="term" value="C:extracellular region"/>
    <property type="evidence" value="ECO:0007669"/>
    <property type="project" value="UniProtKB-SubCell"/>
</dbReference>
<dbReference type="PROSITE" id="PS51323">
    <property type="entry name" value="IGFBP_N_2"/>
    <property type="match status" value="1"/>
</dbReference>
<keyword evidence="3 6" id="KW-0732">Signal</keyword>
<evidence type="ECO:0000313" key="9">
    <source>
        <dbReference type="Proteomes" id="UP001286313"/>
    </source>
</evidence>
<keyword evidence="9" id="KW-1185">Reference proteome</keyword>
<dbReference type="GO" id="GO:0009966">
    <property type="term" value="P:regulation of signal transduction"/>
    <property type="evidence" value="ECO:0007669"/>
    <property type="project" value="TreeGrafter"/>
</dbReference>